<dbReference type="InterPro" id="IPR034058">
    <property type="entry name" value="TagA/B/C/D_pept_dom"/>
</dbReference>
<dbReference type="SUPFAM" id="SSF52743">
    <property type="entry name" value="Subtilisin-like"/>
    <property type="match status" value="1"/>
</dbReference>
<dbReference type="InterPro" id="IPR015500">
    <property type="entry name" value="Peptidase_S8_subtilisin-rel"/>
</dbReference>
<dbReference type="InterPro" id="IPR023828">
    <property type="entry name" value="Peptidase_S8_Ser-AS"/>
</dbReference>
<feature type="active site" description="Charge relay system" evidence="5 6">
    <location>
        <position position="313"/>
    </location>
</feature>
<dbReference type="PANTHER" id="PTHR43399:SF4">
    <property type="entry name" value="CELL WALL-ASSOCIATED PROTEASE"/>
    <property type="match status" value="1"/>
</dbReference>
<keyword evidence="10" id="KW-1185">Reference proteome</keyword>
<dbReference type="CDD" id="cd04842">
    <property type="entry name" value="Peptidases_S8_Kp43_protease"/>
    <property type="match status" value="1"/>
</dbReference>
<dbReference type="InterPro" id="IPR022398">
    <property type="entry name" value="Peptidase_S8_His-AS"/>
</dbReference>
<dbReference type="EMBL" id="QGTX01000001">
    <property type="protein sequence ID" value="PWW25191.1"/>
    <property type="molecule type" value="Genomic_DNA"/>
</dbReference>
<evidence type="ECO:0000313" key="10">
    <source>
        <dbReference type="Proteomes" id="UP000246661"/>
    </source>
</evidence>
<name>A0A317QQS5_9ACTN</name>
<keyword evidence="2 6" id="KW-0645">Protease</keyword>
<gene>
    <name evidence="9" type="ORF">JD79_04389</name>
</gene>
<dbReference type="SUPFAM" id="SSF49785">
    <property type="entry name" value="Galactose-binding domain-like"/>
    <property type="match status" value="1"/>
</dbReference>
<dbReference type="Gene3D" id="2.60.120.380">
    <property type="match status" value="1"/>
</dbReference>
<dbReference type="InterPro" id="IPR000209">
    <property type="entry name" value="Peptidase_S8/S53_dom"/>
</dbReference>
<dbReference type="PROSITE" id="PS51892">
    <property type="entry name" value="SUBTILASE"/>
    <property type="match status" value="1"/>
</dbReference>
<evidence type="ECO:0000256" key="1">
    <source>
        <dbReference type="ARBA" id="ARBA00011073"/>
    </source>
</evidence>
<evidence type="ECO:0000256" key="2">
    <source>
        <dbReference type="ARBA" id="ARBA00022670"/>
    </source>
</evidence>
<dbReference type="PROSITE" id="PS00138">
    <property type="entry name" value="SUBTILASE_SER"/>
    <property type="match status" value="1"/>
</dbReference>
<keyword evidence="3 6" id="KW-0378">Hydrolase</keyword>
<feature type="active site" description="Charge relay system" evidence="5 6">
    <location>
        <position position="537"/>
    </location>
</feature>
<sequence>MVTKRVTAHYMHEEELQAALAVLGHPQVQGRVIVGEVDDTRLAELRDTGVFVTVVDEDPQVPGPARGRRGEPGLSSGGGRRGARPSPIPVAPAVPADLDVWVLRLAGPLLDPWRQSLEHAGVELIERLRPDSYSAWVRLSAVPAVRSLGFVVEMGLYETPETVARTTLSQRRGGRATVPPRPFEVLVHRTDDLDDVRTWLDARNLTVQGGARRKLRFLARPDAAALTELARLPSVATVEEFVPPRLSNDHARRILGLDPAGPGGSAPIGLTGQGQMVAVADSGIDDTHPDLRKRLVDVRAWGRPDDASDDHGHGTHVAGSVVGDGTASAGAVRGTAPEAGLFFQSIMDGQGGLGGLPADLAELFDEAYQAGARIHNNSWGAEAGSAYRVSSLEVDDFVASHPDMLLVIAAGNDGTAAQPRFTNPGSVDLFSLDAPATAKNALTVGASRSDRVVPGAPTWAQWWDANFPPPLGDEAISGDPEAMAAFSGRGPCDEQIRAKPDIVAPGTFILSTRSAIAPAENFWAEGDPGYAYMGGTSMAAPLVSGSAALVRQYFTETRDHEPSAALLKAALVNGARWLSGRDALHDHAREPNYHQGFGRLYLPWTIPNPLEPAMRLEYVDDWQDRSTGFSGVGDARRYVVTATEDTWLRLCLVWTDPPGRGLQNNLALLAEHRESGTKWVGNQNRPAQFPSPDPGNNVQVIRLDRPDAGTYLIQVVASNILHGPQSFALVVAGGLNSALTVI</sequence>
<dbReference type="GO" id="GO:0004252">
    <property type="term" value="F:serine-type endopeptidase activity"/>
    <property type="evidence" value="ECO:0007669"/>
    <property type="project" value="UniProtKB-UniRule"/>
</dbReference>
<dbReference type="OrthoDB" id="9813435at2"/>
<comment type="similarity">
    <text evidence="1 6">Belongs to the peptidase S8 family.</text>
</comment>
<dbReference type="AlphaFoldDB" id="A0A317QQS5"/>
<evidence type="ECO:0000313" key="9">
    <source>
        <dbReference type="EMBL" id="PWW25191.1"/>
    </source>
</evidence>
<evidence type="ECO:0000259" key="8">
    <source>
        <dbReference type="Pfam" id="PF00082"/>
    </source>
</evidence>
<accession>A0A317QQS5</accession>
<dbReference type="GO" id="GO:0006508">
    <property type="term" value="P:proteolysis"/>
    <property type="evidence" value="ECO:0007669"/>
    <property type="project" value="UniProtKB-KW"/>
</dbReference>
<protein>
    <submittedName>
        <fullName evidence="9">Subtilase family protein</fullName>
    </submittedName>
</protein>
<dbReference type="PANTHER" id="PTHR43399">
    <property type="entry name" value="SUBTILISIN-RELATED"/>
    <property type="match status" value="1"/>
</dbReference>
<comment type="caution">
    <text evidence="9">The sequence shown here is derived from an EMBL/GenBank/DDBJ whole genome shotgun (WGS) entry which is preliminary data.</text>
</comment>
<evidence type="ECO:0000256" key="4">
    <source>
        <dbReference type="ARBA" id="ARBA00022825"/>
    </source>
</evidence>
<dbReference type="RefSeq" id="WP_110007198.1">
    <property type="nucleotide sequence ID" value="NZ_QGTX01000001.1"/>
</dbReference>
<evidence type="ECO:0000256" key="5">
    <source>
        <dbReference type="PIRSR" id="PIRSR615500-1"/>
    </source>
</evidence>
<dbReference type="InterPro" id="IPR008979">
    <property type="entry name" value="Galactose-bd-like_sf"/>
</dbReference>
<dbReference type="Gene3D" id="3.40.50.200">
    <property type="entry name" value="Peptidase S8/S53 domain"/>
    <property type="match status" value="1"/>
</dbReference>
<proteinExistence type="inferred from homology"/>
<dbReference type="InterPro" id="IPR036852">
    <property type="entry name" value="Peptidase_S8/S53_dom_sf"/>
</dbReference>
<dbReference type="PROSITE" id="PS00137">
    <property type="entry name" value="SUBTILASE_HIS"/>
    <property type="match status" value="1"/>
</dbReference>
<dbReference type="PRINTS" id="PR00723">
    <property type="entry name" value="SUBTILISIN"/>
</dbReference>
<dbReference type="Proteomes" id="UP000246661">
    <property type="component" value="Unassembled WGS sequence"/>
</dbReference>
<feature type="active site" description="Charge relay system" evidence="5 6">
    <location>
        <position position="281"/>
    </location>
</feature>
<reference evidence="10" key="1">
    <citation type="submission" date="2018-05" db="EMBL/GenBank/DDBJ databases">
        <authorList>
            <person name="Klenk H.-P."/>
            <person name="Huntemann M."/>
            <person name="Clum A."/>
            <person name="Pillay M."/>
            <person name="Palaniappan K."/>
            <person name="Varghese N."/>
            <person name="Mikhailova N."/>
            <person name="Stamatis D."/>
            <person name="Reddy T."/>
            <person name="Daum C."/>
            <person name="Shapiro N."/>
            <person name="Ivanova N."/>
            <person name="Kyrpides N."/>
            <person name="Woyke T."/>
        </authorList>
    </citation>
    <scope>NUCLEOTIDE SEQUENCE [LARGE SCALE GENOMIC DNA]</scope>
    <source>
        <strain evidence="10">DSM 45417</strain>
    </source>
</reference>
<evidence type="ECO:0000256" key="7">
    <source>
        <dbReference type="SAM" id="MobiDB-lite"/>
    </source>
</evidence>
<dbReference type="InterPro" id="IPR051048">
    <property type="entry name" value="Peptidase_S8/S53_subtilisin"/>
</dbReference>
<evidence type="ECO:0000256" key="6">
    <source>
        <dbReference type="PROSITE-ProRule" id="PRU01240"/>
    </source>
</evidence>
<keyword evidence="4 6" id="KW-0720">Serine protease</keyword>
<feature type="region of interest" description="Disordered" evidence="7">
    <location>
        <begin position="56"/>
        <end position="88"/>
    </location>
</feature>
<feature type="domain" description="Peptidase S8/S53" evidence="8">
    <location>
        <begin position="272"/>
        <end position="598"/>
    </location>
</feature>
<organism evidence="9 10">
    <name type="scientific">Geodermatophilus normandii</name>
    <dbReference type="NCBI Taxonomy" id="1137989"/>
    <lineage>
        <taxon>Bacteria</taxon>
        <taxon>Bacillati</taxon>
        <taxon>Actinomycetota</taxon>
        <taxon>Actinomycetes</taxon>
        <taxon>Geodermatophilales</taxon>
        <taxon>Geodermatophilaceae</taxon>
        <taxon>Geodermatophilus</taxon>
    </lineage>
</organism>
<dbReference type="Pfam" id="PF00082">
    <property type="entry name" value="Peptidase_S8"/>
    <property type="match status" value="1"/>
</dbReference>
<evidence type="ECO:0000256" key="3">
    <source>
        <dbReference type="ARBA" id="ARBA00022801"/>
    </source>
</evidence>